<name>A0A5J6T2B8_9CAUD</name>
<dbReference type="KEGG" id="vg:62680801"/>
<protein>
    <submittedName>
        <fullName evidence="4">Tape measure protein</fullName>
    </submittedName>
</protein>
<evidence type="ECO:0000313" key="5">
    <source>
        <dbReference type="Proteomes" id="UP000326305"/>
    </source>
</evidence>
<keyword evidence="1" id="KW-1188">Viral release from host cell</keyword>
<proteinExistence type="predicted"/>
<reference evidence="4 5" key="1">
    <citation type="submission" date="2019-08" db="EMBL/GenBank/DDBJ databases">
        <authorList>
            <person name="Zhang R."/>
        </authorList>
    </citation>
    <scope>NUCLEOTIDE SEQUENCE [LARGE SCALE GENOMIC DNA]</scope>
</reference>
<evidence type="ECO:0000313" key="4">
    <source>
        <dbReference type="EMBL" id="QFG04454.1"/>
    </source>
</evidence>
<evidence type="ECO:0000256" key="2">
    <source>
        <dbReference type="SAM" id="Coils"/>
    </source>
</evidence>
<accession>A0A5J6T2B8</accession>
<dbReference type="Pfam" id="PF20155">
    <property type="entry name" value="TMP_3"/>
    <property type="match status" value="1"/>
</dbReference>
<sequence>MSNNQKDVELRIRARDYSQKPLKELTKTTENLIKLQKEQAKAAEQGTGKMRDLEGVYGRLEDAGRALLRLNSLVKMFESQTQALNDQSAKVAEATKRYEELKATLAAQEKVTKKQEASLRAAERAITSATVQETRRKEALARTSAELTRYGIDTNRAASAQTALASGVARVNAALERQDKAMSRLPAAQDAEKARLLAEAQRKAASDAQAKQAADAQARADAERAAAKKITDALEAQARQAVATSKGYQTLGRVIRDQTRDTSVLGQTILGIISPGEAARKTLGGVEKQVADLSREIVSGGKKIKDGASKLRDLAAAQKALLTTAQGIDGFRAQVEAVRQARTAYQTARQELKTLAAQATATGVNAQEMGEKIRQAKAKVDGASESLRRASAAARETQASLQRAGVNTAKLAAEEARLVATANKATSSASQLSAALNQQAGAAKNAKSAQALLANQGRQALGIFERMRGELMALATAYVGIQATMNLAGGAVDAYKIRQQSLIKISTIVGDSQEALRAEWEYMVGLADRLGINVADLSANYTKFAVAANAVGLGMQETKYIFENIAKAGRVFGLSADDMNGVFRALEQMLSKGQVYAEELRQQLGERLPGAVAMFAKGMGMTIQELTKAMENGEVKADAVINFARAQGEAVQAQLDAANKSVGAAEERLKTAMFLFKLAIADSGFIDAYTRAVERLTAYLRSDDGAEAAQKIGEAFSALADALIWCVDNVDLLVASVQVLLGLKLATVIIGLGMKIGTLIGWVTQLTGGLVTARAKVLLFSEALIAGGGATGTMGAGLKLLARWIPIVGGLMLAWQIGEMMYDQSETFRDAVDLCAMYLKGFGNLAVTVIGSFFTGIDDLVTMLFRTIHQTAADAHKAVWEAVESMLRAIPAVGDKLGNMVQGMGDAIQGPEGEFVSKTKAMWDDLAKHWKEIQEEQTSKLEAEQAKRQRIATGGPSPISGPAADAVNGKQPDPFDFTADPGNGVTKRDREVQALTKAMEKLEEKAKKADVASQKALMRKNLPGRLALIDEEFAGQMKQAKALGGPEGDALVKRLQAVIDLRKKAETQAYTAQNQQSGVAAANKRLKAVEALRQEYERLYAVTGKQETKIDPNASFSARLASQLKVVEVQYDALIAKANKLGGAEGDRLAKQFADLKKVNLELETQKARYAELDRLQEAANTAVNIKRAGLEEINALREAGLISEDEQVRRVNELYATQNAAIAKAIENLRQYAMTMKDSMTPEQLALINAEIAKMQAGLQQVSGTYTKMDSLIVNGVLDGMISGIDGVAQGLAGIIDGSMSLGDAFQNLGDIMRQFFADFLQQIAKAILQQMILNALASMGGPIGGAAAAAGGAVAVAHSGAVIGSGSANRTRTAPSTWFAAAPRMHTGGVVGLAPDEVPTILQKGEEVLAKDNPRNVLNGGAAGGPAAAPAAGPTIINAIDADDIAQTVMSNPATGPAIVNYIRSNKRQVKQILGVG</sequence>
<dbReference type="GeneID" id="62680801"/>
<dbReference type="PANTHER" id="PTHR23159:SF31">
    <property type="entry name" value="CENTROSOME-ASSOCIATED PROTEIN CEP250 ISOFORM X1"/>
    <property type="match status" value="1"/>
</dbReference>
<feature type="coiled-coil region" evidence="2">
    <location>
        <begin position="84"/>
        <end position="111"/>
    </location>
</feature>
<dbReference type="InterPro" id="IPR013491">
    <property type="entry name" value="Tape_meas_N"/>
</dbReference>
<feature type="domain" description="Tape measure protein N-terminal" evidence="3">
    <location>
        <begin position="507"/>
        <end position="677"/>
    </location>
</feature>
<keyword evidence="5" id="KW-1185">Reference proteome</keyword>
<dbReference type="EMBL" id="MN317029">
    <property type="protein sequence ID" value="QFG04454.1"/>
    <property type="molecule type" value="Genomic_DNA"/>
</dbReference>
<dbReference type="Proteomes" id="UP000326305">
    <property type="component" value="Segment"/>
</dbReference>
<evidence type="ECO:0000259" key="3">
    <source>
        <dbReference type="Pfam" id="PF20155"/>
    </source>
</evidence>
<feature type="coiled-coil region" evidence="2">
    <location>
        <begin position="338"/>
        <end position="393"/>
    </location>
</feature>
<organism evidence="4 5">
    <name type="scientific">Aeromonas phage vB_AhyS-A18P4</name>
    <dbReference type="NCBI Taxonomy" id="2608321"/>
    <lineage>
        <taxon>Viruses</taxon>
        <taxon>Duplodnaviria</taxon>
        <taxon>Heunggongvirae</taxon>
        <taxon>Uroviricota</taxon>
        <taxon>Caudoviricetes</taxon>
        <taxon>Casjensviridae</taxon>
        <taxon>Sharonstreetvirus</taxon>
        <taxon>Sharonstreetvirus A18P4</taxon>
    </lineage>
</organism>
<dbReference type="PANTHER" id="PTHR23159">
    <property type="entry name" value="CENTROSOMAL PROTEIN 2"/>
    <property type="match status" value="1"/>
</dbReference>
<keyword evidence="2" id="KW-0175">Coiled coil</keyword>
<feature type="coiled-coil region" evidence="2">
    <location>
        <begin position="985"/>
        <end position="1019"/>
    </location>
</feature>
<keyword evidence="1" id="KW-1245">Viral tail assembly</keyword>
<dbReference type="NCBIfam" id="TIGR02675">
    <property type="entry name" value="tape_meas_nterm"/>
    <property type="match status" value="1"/>
</dbReference>
<dbReference type="GO" id="GO:0098003">
    <property type="term" value="P:viral tail assembly"/>
    <property type="evidence" value="ECO:0007669"/>
    <property type="project" value="UniProtKB-KW"/>
</dbReference>
<evidence type="ECO:0000256" key="1">
    <source>
        <dbReference type="ARBA" id="ARBA00022465"/>
    </source>
</evidence>
<dbReference type="RefSeq" id="YP_009998219.1">
    <property type="nucleotide sequence ID" value="NC_052984.1"/>
</dbReference>